<dbReference type="PANTHER" id="PTHR28004:SF2">
    <property type="entry name" value="D-SERINE DEHYDRATASE"/>
    <property type="match status" value="1"/>
</dbReference>
<evidence type="ECO:0000259" key="1">
    <source>
        <dbReference type="Pfam" id="PF01168"/>
    </source>
</evidence>
<evidence type="ECO:0000313" key="2">
    <source>
        <dbReference type="EMBL" id="SVD68962.1"/>
    </source>
</evidence>
<dbReference type="InterPro" id="IPR051466">
    <property type="entry name" value="D-amino_acid_metab_enzyme"/>
</dbReference>
<dbReference type="InterPro" id="IPR029066">
    <property type="entry name" value="PLP-binding_barrel"/>
</dbReference>
<feature type="non-terminal residue" evidence="2">
    <location>
        <position position="225"/>
    </location>
</feature>
<gene>
    <name evidence="2" type="ORF">METZ01_LOCUS421816</name>
</gene>
<dbReference type="PANTHER" id="PTHR28004">
    <property type="entry name" value="ZGC:162816-RELATED"/>
    <property type="match status" value="1"/>
</dbReference>
<accession>A0A382XD16</accession>
<dbReference type="InterPro" id="IPR001608">
    <property type="entry name" value="Ala_racemase_N"/>
</dbReference>
<dbReference type="GO" id="GO:0036088">
    <property type="term" value="P:D-serine catabolic process"/>
    <property type="evidence" value="ECO:0007669"/>
    <property type="project" value="TreeGrafter"/>
</dbReference>
<proteinExistence type="predicted"/>
<sequence length="225" mass="24574">MTEFDFSIADTDRILSPGLVVFRQALEHNLDEMIRQSGNLDRLRPHCKTHKMAAVIQMQLARGITKHKCATFAEAEMLARCGVTDILLAYHLVGPNIPRALEFSAAFNSVQLLVIADHEKPVNALSEVFDRAGHALGVLLDLDSGQHRTGIPPGDNALALYRLIDRSPGLTAQGIHLYDGHNHQSALADRQRAAWACWGLADAFRSRLVAESLPVNRIVAGGTGT</sequence>
<dbReference type="Gene3D" id="3.20.20.10">
    <property type="entry name" value="Alanine racemase"/>
    <property type="match status" value="1"/>
</dbReference>
<protein>
    <recommendedName>
        <fullName evidence="1">Alanine racemase N-terminal domain-containing protein</fullName>
    </recommendedName>
</protein>
<dbReference type="AlphaFoldDB" id="A0A382XD16"/>
<organism evidence="2">
    <name type="scientific">marine metagenome</name>
    <dbReference type="NCBI Taxonomy" id="408172"/>
    <lineage>
        <taxon>unclassified sequences</taxon>
        <taxon>metagenomes</taxon>
        <taxon>ecological metagenomes</taxon>
    </lineage>
</organism>
<reference evidence="2" key="1">
    <citation type="submission" date="2018-05" db="EMBL/GenBank/DDBJ databases">
        <authorList>
            <person name="Lanie J.A."/>
            <person name="Ng W.-L."/>
            <person name="Kazmierczak K.M."/>
            <person name="Andrzejewski T.M."/>
            <person name="Davidsen T.M."/>
            <person name="Wayne K.J."/>
            <person name="Tettelin H."/>
            <person name="Glass J.I."/>
            <person name="Rusch D."/>
            <person name="Podicherti R."/>
            <person name="Tsui H.-C.T."/>
            <person name="Winkler M.E."/>
        </authorList>
    </citation>
    <scope>NUCLEOTIDE SEQUENCE</scope>
</reference>
<dbReference type="SUPFAM" id="SSF51419">
    <property type="entry name" value="PLP-binding barrel"/>
    <property type="match status" value="1"/>
</dbReference>
<dbReference type="Pfam" id="PF01168">
    <property type="entry name" value="Ala_racemase_N"/>
    <property type="match status" value="1"/>
</dbReference>
<name>A0A382XD16_9ZZZZ</name>
<dbReference type="GO" id="GO:0008721">
    <property type="term" value="F:D-serine ammonia-lyase activity"/>
    <property type="evidence" value="ECO:0007669"/>
    <property type="project" value="TreeGrafter"/>
</dbReference>
<dbReference type="EMBL" id="UINC01166808">
    <property type="protein sequence ID" value="SVD68962.1"/>
    <property type="molecule type" value="Genomic_DNA"/>
</dbReference>
<feature type="domain" description="Alanine racemase N-terminal" evidence="1">
    <location>
        <begin position="24"/>
        <end position="195"/>
    </location>
</feature>